<evidence type="ECO:0000313" key="2">
    <source>
        <dbReference type="EMBL" id="RGX80076.1"/>
    </source>
</evidence>
<proteinExistence type="predicted"/>
<sequence length="197" mass="22829">MIPWMYILLLSCLYLFNSLWIILLPGGLLLLIWMCAAVEKLSIRDARCPSCAVLNKLNVVEITYLTGVDVEPIWGTSWIKNTIIDVEKARRREHQLVEIDTECAVCHHHTHEDRKADTTGDWKPIEEFACPQCGQHTLKATSKVKESNVKRHEYTTRKKGKIKEKGFDFVEWETRYESRIRCQLMSIGRGASLIIRK</sequence>
<evidence type="ECO:0000313" key="3">
    <source>
        <dbReference type="Proteomes" id="UP000286075"/>
    </source>
</evidence>
<protein>
    <submittedName>
        <fullName evidence="2">Uncharacterized protein</fullName>
    </submittedName>
</protein>
<gene>
    <name evidence="2" type="ORF">DXA68_05765</name>
</gene>
<keyword evidence="1" id="KW-1133">Transmembrane helix</keyword>
<evidence type="ECO:0000256" key="1">
    <source>
        <dbReference type="SAM" id="Phobius"/>
    </source>
</evidence>
<accession>A0A413H8U4</accession>
<feature type="transmembrane region" description="Helical" evidence="1">
    <location>
        <begin position="6"/>
        <end position="34"/>
    </location>
</feature>
<keyword evidence="1" id="KW-0812">Transmembrane</keyword>
<name>A0A413H8U4_9BACE</name>
<reference evidence="2 3" key="1">
    <citation type="submission" date="2018-08" db="EMBL/GenBank/DDBJ databases">
        <title>A genome reference for cultivated species of the human gut microbiota.</title>
        <authorList>
            <person name="Zou Y."/>
            <person name="Xue W."/>
            <person name="Luo G."/>
        </authorList>
    </citation>
    <scope>NUCLEOTIDE SEQUENCE [LARGE SCALE GENOMIC DNA]</scope>
    <source>
        <strain evidence="2 3">OF03-9BH</strain>
    </source>
</reference>
<dbReference type="Proteomes" id="UP000286075">
    <property type="component" value="Unassembled WGS sequence"/>
</dbReference>
<keyword evidence="1" id="KW-0472">Membrane</keyword>
<comment type="caution">
    <text evidence="2">The sequence shown here is derived from an EMBL/GenBank/DDBJ whole genome shotgun (WGS) entry which is preliminary data.</text>
</comment>
<organism evidence="2 3">
    <name type="scientific">Bacteroides stercorirosoris</name>
    <dbReference type="NCBI Taxonomy" id="871324"/>
    <lineage>
        <taxon>Bacteria</taxon>
        <taxon>Pseudomonadati</taxon>
        <taxon>Bacteroidota</taxon>
        <taxon>Bacteroidia</taxon>
        <taxon>Bacteroidales</taxon>
        <taxon>Bacteroidaceae</taxon>
        <taxon>Bacteroides</taxon>
    </lineage>
</organism>
<dbReference type="AlphaFoldDB" id="A0A413H8U4"/>
<dbReference type="EMBL" id="QSCF01000006">
    <property type="protein sequence ID" value="RGX80076.1"/>
    <property type="molecule type" value="Genomic_DNA"/>
</dbReference>